<protein>
    <submittedName>
        <fullName evidence="2">PA2169 family four-helix-bundle protein</fullName>
    </submittedName>
</protein>
<sequence>MEKAKKIDAFNKLIQVNNDRIVGYETAFKETLDTSLKTLFTHCIQTSKANNKVLIHEVEQLGGEPIKGTKTAFKFLRVWMEIKTWLTNHANKSILQSCVFGEKIALIIYKKVLDDHLEILEDKYVVMITTQLSFIENDYHQVKSQLSQ</sequence>
<dbReference type="InterPro" id="IPR019052">
    <property type="entry name" value="DUF2383"/>
</dbReference>
<dbReference type="EMBL" id="JAYFUL010000001">
    <property type="protein sequence ID" value="MEA5256235.1"/>
    <property type="molecule type" value="Genomic_DNA"/>
</dbReference>
<dbReference type="InterPro" id="IPR012347">
    <property type="entry name" value="Ferritin-like"/>
</dbReference>
<reference evidence="2 3" key="1">
    <citation type="submission" date="2023-12" db="EMBL/GenBank/DDBJ databases">
        <title>Novel species of the genus Arcicella isolated from rivers.</title>
        <authorList>
            <person name="Lu H."/>
        </authorList>
    </citation>
    <scope>NUCLEOTIDE SEQUENCE [LARGE SCALE GENOMIC DNA]</scope>
    <source>
        <strain evidence="2 3">LMG 21963</strain>
    </source>
</reference>
<dbReference type="Pfam" id="PF09537">
    <property type="entry name" value="DUF2383"/>
    <property type="match status" value="1"/>
</dbReference>
<dbReference type="InterPro" id="IPR011971">
    <property type="entry name" value="CHP02284"/>
</dbReference>
<accession>A0ABU5QH06</accession>
<evidence type="ECO:0000313" key="3">
    <source>
        <dbReference type="Proteomes" id="UP001304671"/>
    </source>
</evidence>
<dbReference type="Proteomes" id="UP001304671">
    <property type="component" value="Unassembled WGS sequence"/>
</dbReference>
<organism evidence="2 3">
    <name type="scientific">Arcicella aquatica</name>
    <dbReference type="NCBI Taxonomy" id="217141"/>
    <lineage>
        <taxon>Bacteria</taxon>
        <taxon>Pseudomonadati</taxon>
        <taxon>Bacteroidota</taxon>
        <taxon>Cytophagia</taxon>
        <taxon>Cytophagales</taxon>
        <taxon>Flectobacillaceae</taxon>
        <taxon>Arcicella</taxon>
    </lineage>
</organism>
<gene>
    <name evidence="2" type="ORF">VB264_00460</name>
</gene>
<proteinExistence type="predicted"/>
<comment type="caution">
    <text evidence="2">The sequence shown here is derived from an EMBL/GenBank/DDBJ whole genome shotgun (WGS) entry which is preliminary data.</text>
</comment>
<dbReference type="RefSeq" id="WP_323246056.1">
    <property type="nucleotide sequence ID" value="NZ_JAYFUL010000001.1"/>
</dbReference>
<feature type="domain" description="DUF2383" evidence="1">
    <location>
        <begin position="7"/>
        <end position="114"/>
    </location>
</feature>
<dbReference type="NCBIfam" id="TIGR02284">
    <property type="entry name" value="PA2169 family four-helix-bundle protein"/>
    <property type="match status" value="1"/>
</dbReference>
<keyword evidence="3" id="KW-1185">Reference proteome</keyword>
<dbReference type="Gene3D" id="1.20.1260.10">
    <property type="match status" value="1"/>
</dbReference>
<evidence type="ECO:0000259" key="1">
    <source>
        <dbReference type="Pfam" id="PF09537"/>
    </source>
</evidence>
<evidence type="ECO:0000313" key="2">
    <source>
        <dbReference type="EMBL" id="MEA5256235.1"/>
    </source>
</evidence>
<name>A0ABU5QH06_9BACT</name>